<feature type="transmembrane region" description="Helical" evidence="1">
    <location>
        <begin position="6"/>
        <end position="24"/>
    </location>
</feature>
<keyword evidence="3" id="KW-1185">Reference proteome</keyword>
<dbReference type="RefSeq" id="WP_170114421.1">
    <property type="nucleotide sequence ID" value="NZ_QBKS01000001.1"/>
</dbReference>
<name>A0A2T6BNS1_9RHOB</name>
<gene>
    <name evidence="2" type="ORF">C8N43_2308</name>
</gene>
<keyword evidence="1" id="KW-1133">Transmembrane helix</keyword>
<protein>
    <submittedName>
        <fullName evidence="2">Uncharacterized protein</fullName>
    </submittedName>
</protein>
<dbReference type="AlphaFoldDB" id="A0A2T6BNS1"/>
<keyword evidence="1" id="KW-0472">Membrane</keyword>
<proteinExistence type="predicted"/>
<accession>A0A2T6BNS1</accession>
<organism evidence="2 3">
    <name type="scientific">Litoreibacter ponti</name>
    <dbReference type="NCBI Taxonomy" id="1510457"/>
    <lineage>
        <taxon>Bacteria</taxon>
        <taxon>Pseudomonadati</taxon>
        <taxon>Pseudomonadota</taxon>
        <taxon>Alphaproteobacteria</taxon>
        <taxon>Rhodobacterales</taxon>
        <taxon>Roseobacteraceae</taxon>
        <taxon>Litoreibacter</taxon>
    </lineage>
</organism>
<feature type="transmembrane region" description="Helical" evidence="1">
    <location>
        <begin position="31"/>
        <end position="51"/>
    </location>
</feature>
<evidence type="ECO:0000256" key="1">
    <source>
        <dbReference type="SAM" id="Phobius"/>
    </source>
</evidence>
<evidence type="ECO:0000313" key="2">
    <source>
        <dbReference type="EMBL" id="PTX57637.1"/>
    </source>
</evidence>
<keyword evidence="1" id="KW-0812">Transmembrane</keyword>
<reference evidence="2 3" key="1">
    <citation type="submission" date="2018-04" db="EMBL/GenBank/DDBJ databases">
        <title>Genomic Encyclopedia of Archaeal and Bacterial Type Strains, Phase II (KMG-II): from individual species to whole genera.</title>
        <authorList>
            <person name="Goeker M."/>
        </authorList>
    </citation>
    <scope>NUCLEOTIDE SEQUENCE [LARGE SCALE GENOMIC DNA]</scope>
    <source>
        <strain evidence="2 3">DSM 100977</strain>
    </source>
</reference>
<comment type="caution">
    <text evidence="2">The sequence shown here is derived from an EMBL/GenBank/DDBJ whole genome shotgun (WGS) entry which is preliminary data.</text>
</comment>
<dbReference type="EMBL" id="QBKS01000001">
    <property type="protein sequence ID" value="PTX57637.1"/>
    <property type="molecule type" value="Genomic_DNA"/>
</dbReference>
<dbReference type="Proteomes" id="UP000243978">
    <property type="component" value="Unassembled WGS sequence"/>
</dbReference>
<sequence>MDILSLVFYAIVCGLLSVFAPNFGSTATRMGIGAVVGIAAAALLPMIRGVFGGY</sequence>
<evidence type="ECO:0000313" key="3">
    <source>
        <dbReference type="Proteomes" id="UP000243978"/>
    </source>
</evidence>